<gene>
    <name evidence="1" type="ORF">FIBSPDRAFT_1047683</name>
</gene>
<keyword evidence="2" id="KW-1185">Reference proteome</keyword>
<evidence type="ECO:0000313" key="2">
    <source>
        <dbReference type="Proteomes" id="UP000076532"/>
    </source>
</evidence>
<accession>A0A166EWU9</accession>
<proteinExistence type="predicted"/>
<dbReference type="AlphaFoldDB" id="A0A166EWU9"/>
<protein>
    <submittedName>
        <fullName evidence="1">Uncharacterized protein</fullName>
    </submittedName>
</protein>
<evidence type="ECO:0000313" key="1">
    <source>
        <dbReference type="EMBL" id="KZP16195.1"/>
    </source>
</evidence>
<dbReference type="EMBL" id="KV417596">
    <property type="protein sequence ID" value="KZP16195.1"/>
    <property type="molecule type" value="Genomic_DNA"/>
</dbReference>
<reference evidence="1 2" key="1">
    <citation type="journal article" date="2016" name="Mol. Biol. Evol.">
        <title>Comparative Genomics of Early-Diverging Mushroom-Forming Fungi Provides Insights into the Origins of Lignocellulose Decay Capabilities.</title>
        <authorList>
            <person name="Nagy L.G."/>
            <person name="Riley R."/>
            <person name="Tritt A."/>
            <person name="Adam C."/>
            <person name="Daum C."/>
            <person name="Floudas D."/>
            <person name="Sun H."/>
            <person name="Yadav J.S."/>
            <person name="Pangilinan J."/>
            <person name="Larsson K.H."/>
            <person name="Matsuura K."/>
            <person name="Barry K."/>
            <person name="Labutti K."/>
            <person name="Kuo R."/>
            <person name="Ohm R.A."/>
            <person name="Bhattacharya S.S."/>
            <person name="Shirouzu T."/>
            <person name="Yoshinaga Y."/>
            <person name="Martin F.M."/>
            <person name="Grigoriev I.V."/>
            <person name="Hibbett D.S."/>
        </authorList>
    </citation>
    <scope>NUCLEOTIDE SEQUENCE [LARGE SCALE GENOMIC DNA]</scope>
    <source>
        <strain evidence="1 2">CBS 109695</strain>
    </source>
</reference>
<organism evidence="1 2">
    <name type="scientific">Athelia psychrophila</name>
    <dbReference type="NCBI Taxonomy" id="1759441"/>
    <lineage>
        <taxon>Eukaryota</taxon>
        <taxon>Fungi</taxon>
        <taxon>Dikarya</taxon>
        <taxon>Basidiomycota</taxon>
        <taxon>Agaricomycotina</taxon>
        <taxon>Agaricomycetes</taxon>
        <taxon>Agaricomycetidae</taxon>
        <taxon>Atheliales</taxon>
        <taxon>Atheliaceae</taxon>
        <taxon>Athelia</taxon>
    </lineage>
</organism>
<name>A0A166EWU9_9AGAM</name>
<sequence>MSFTYAHLPPVQPVRPCDRPHARAVFAVSDNPSAYAVIRPVEAAVVDTYAAWSYGHLVQRGPSPAPQASSLSQSSAVNFSSWSIARFAKTVQPFLASSRQPTARCAAPPFRLSTRLVSTPTQLRVTNALCRCRRQSSQASSPTRVVLTIIEREGTLCNEWGMGNGLATRDWMDGGGYHPTGRPGRYPNDAHTNKYNAPRSPAHELTPIPCQITSARAFSAQRSTPTEQFLKDRGRIP</sequence>
<dbReference type="Proteomes" id="UP000076532">
    <property type="component" value="Unassembled WGS sequence"/>
</dbReference>